<organism evidence="1 2">
    <name type="scientific">Heterorhabditis bacteriophora</name>
    <name type="common">Entomopathogenic nematode worm</name>
    <dbReference type="NCBI Taxonomy" id="37862"/>
    <lineage>
        <taxon>Eukaryota</taxon>
        <taxon>Metazoa</taxon>
        <taxon>Ecdysozoa</taxon>
        <taxon>Nematoda</taxon>
        <taxon>Chromadorea</taxon>
        <taxon>Rhabditida</taxon>
        <taxon>Rhabditina</taxon>
        <taxon>Rhabditomorpha</taxon>
        <taxon>Strongyloidea</taxon>
        <taxon>Heterorhabditidae</taxon>
        <taxon>Heterorhabditis</taxon>
    </lineage>
</organism>
<accession>A0A1I7XB56</accession>
<protein>
    <submittedName>
        <fullName evidence="2">Peroxisomal membrane protein PEX16</fullName>
    </submittedName>
</protein>
<sequence length="118" mass="13638">MLSIAAGGSAFKPYYRPDSLPPSTQESLKLVDVIRKLVDIIIYLLINRFTIFRKIYSDPDASFSSVSKEKGRRKRTTFSQHQAAVLEQLYLAMRNMLLDYEQAPAYGYVQWLVMHVFL</sequence>
<proteinExistence type="predicted"/>
<keyword evidence="1" id="KW-1185">Reference proteome</keyword>
<evidence type="ECO:0000313" key="1">
    <source>
        <dbReference type="Proteomes" id="UP000095283"/>
    </source>
</evidence>
<dbReference type="Proteomes" id="UP000095283">
    <property type="component" value="Unplaced"/>
</dbReference>
<evidence type="ECO:0000313" key="2">
    <source>
        <dbReference type="WBParaSite" id="Hba_14752"/>
    </source>
</evidence>
<dbReference type="AlphaFoldDB" id="A0A1I7XB56"/>
<reference evidence="2" key="1">
    <citation type="submission" date="2016-11" db="UniProtKB">
        <authorList>
            <consortium name="WormBaseParasite"/>
        </authorList>
    </citation>
    <scope>IDENTIFICATION</scope>
</reference>
<name>A0A1I7XB56_HETBA</name>
<dbReference type="WBParaSite" id="Hba_14752">
    <property type="protein sequence ID" value="Hba_14752"/>
    <property type="gene ID" value="Hba_14752"/>
</dbReference>